<dbReference type="KEGG" id="nde:NIDE1045"/>
<sequence>MVRAVARPGSDGVLPVTAHASVAPRSWEGRSKTTVELHGMIGAGDADPSEHARWGRMMIPQDGVLDTGSVAVVVPAYNRAHFTRDEELSFRHLEHFLGRYDKFLVVPRSLEIERPGYQIQRFDDGYFGSAIANGKLMLSPAFYESFRKYRYILIYQLDALVFSDQLLEWCATDVDYIGAPWVQCADSPWVGTPRVGNGGLSLRKVSSFLRVLSSEQYWIHPDVYWQRVVSGTPWYVRGVYLPRKWFKYIKRFNGVKRQVAQWHLRPDGTKNEDHFWSDEAVRYDDQFKVASFDMGLRFAFEVVPGHCFELNNRRLPFGCHAWPRYDRAFWEPYLLKS</sequence>
<evidence type="ECO:0000313" key="3">
    <source>
        <dbReference type="Proteomes" id="UP000001660"/>
    </source>
</evidence>
<dbReference type="Proteomes" id="UP000001660">
    <property type="component" value="Chromosome"/>
</dbReference>
<reference evidence="2 3" key="1">
    <citation type="journal article" date="2010" name="Proc. Natl. Acad. Sci. U.S.A.">
        <title>A Nitrospira metagenome illuminates the physiology and evolution of globally important nitrite-oxidizing bacteria.</title>
        <authorList>
            <person name="Lucker S."/>
            <person name="Wagner M."/>
            <person name="Maixner F."/>
            <person name="Pelletier E."/>
            <person name="Koch H."/>
            <person name="Vacherie B."/>
            <person name="Rattei T."/>
            <person name="Sinninghe Damste J."/>
            <person name="Spieck E."/>
            <person name="Le Paslier D."/>
            <person name="Daims H."/>
        </authorList>
    </citation>
    <scope>NUCLEOTIDE SEQUENCE [LARGE SCALE GENOMIC DNA]</scope>
</reference>
<feature type="domain" description="DUF5672" evidence="1">
    <location>
        <begin position="117"/>
        <end position="320"/>
    </location>
</feature>
<dbReference type="HOGENOM" id="CLU_1025482_0_0_0"/>
<keyword evidence="3" id="KW-1185">Reference proteome</keyword>
<dbReference type="STRING" id="330214.NIDE1045"/>
<protein>
    <recommendedName>
        <fullName evidence="1">DUF5672 domain-containing protein</fullName>
    </recommendedName>
</protein>
<accession>D8PC47</accession>
<gene>
    <name evidence="2" type="ORF">NIDE1045</name>
</gene>
<dbReference type="eggNOG" id="ENOG502Z956">
    <property type="taxonomic scope" value="Bacteria"/>
</dbReference>
<dbReference type="InterPro" id="IPR043729">
    <property type="entry name" value="DUF5672"/>
</dbReference>
<dbReference type="Pfam" id="PF18922">
    <property type="entry name" value="DUF5672"/>
    <property type="match status" value="1"/>
</dbReference>
<organism evidence="2 3">
    <name type="scientific">Nitrospira defluvii</name>
    <dbReference type="NCBI Taxonomy" id="330214"/>
    <lineage>
        <taxon>Bacteria</taxon>
        <taxon>Pseudomonadati</taxon>
        <taxon>Nitrospirota</taxon>
        <taxon>Nitrospiria</taxon>
        <taxon>Nitrospirales</taxon>
        <taxon>Nitrospiraceae</taxon>
        <taxon>Nitrospira</taxon>
    </lineage>
</organism>
<name>D8PC47_9BACT</name>
<proteinExistence type="predicted"/>
<evidence type="ECO:0000313" key="2">
    <source>
        <dbReference type="EMBL" id="CBK40806.1"/>
    </source>
</evidence>
<dbReference type="EMBL" id="FP929003">
    <property type="protein sequence ID" value="CBK40806.1"/>
    <property type="molecule type" value="Genomic_DNA"/>
</dbReference>
<evidence type="ECO:0000259" key="1">
    <source>
        <dbReference type="Pfam" id="PF18922"/>
    </source>
</evidence>
<dbReference type="AlphaFoldDB" id="D8PC47"/>
<dbReference type="OrthoDB" id="7391526at2"/>